<dbReference type="SUPFAM" id="SSF55797">
    <property type="entry name" value="PR-1-like"/>
    <property type="match status" value="1"/>
</dbReference>
<accession>A0A3P6SWT9</accession>
<dbReference type="Gene3D" id="3.40.33.10">
    <property type="entry name" value="CAP"/>
    <property type="match status" value="1"/>
</dbReference>
<keyword evidence="3" id="KW-1185">Reference proteome</keyword>
<dbReference type="EMBL" id="UYRV01023907">
    <property type="protein sequence ID" value="VDK74503.1"/>
    <property type="molecule type" value="Genomic_DNA"/>
</dbReference>
<proteinExistence type="predicted"/>
<reference evidence="2 3" key="1">
    <citation type="submission" date="2018-11" db="EMBL/GenBank/DDBJ databases">
        <authorList>
            <consortium name="Pathogen Informatics"/>
        </authorList>
    </citation>
    <scope>NUCLEOTIDE SEQUENCE [LARGE SCALE GENOMIC DNA]</scope>
</reference>
<dbReference type="AlphaFoldDB" id="A0A3P6SWT9"/>
<dbReference type="InterPro" id="IPR035940">
    <property type="entry name" value="CAP_sf"/>
</dbReference>
<dbReference type="SMART" id="SM00198">
    <property type="entry name" value="SCP"/>
    <property type="match status" value="1"/>
</dbReference>
<evidence type="ECO:0000313" key="3">
    <source>
        <dbReference type="Proteomes" id="UP000271889"/>
    </source>
</evidence>
<evidence type="ECO:0000259" key="1">
    <source>
        <dbReference type="SMART" id="SM00198"/>
    </source>
</evidence>
<name>A0A3P6SWT9_CYLGO</name>
<dbReference type="InterPro" id="IPR001283">
    <property type="entry name" value="CRISP-related"/>
</dbReference>
<dbReference type="Pfam" id="PF00188">
    <property type="entry name" value="CAP"/>
    <property type="match status" value="1"/>
</dbReference>
<gene>
    <name evidence="2" type="ORF">CGOC_LOCUS7045</name>
</gene>
<dbReference type="PANTHER" id="PTHR10334">
    <property type="entry name" value="CYSTEINE-RICH SECRETORY PROTEIN-RELATED"/>
    <property type="match status" value="1"/>
</dbReference>
<organism evidence="2 3">
    <name type="scientific">Cylicostephanus goldi</name>
    <name type="common">Nematode worm</name>
    <dbReference type="NCBI Taxonomy" id="71465"/>
    <lineage>
        <taxon>Eukaryota</taxon>
        <taxon>Metazoa</taxon>
        <taxon>Ecdysozoa</taxon>
        <taxon>Nematoda</taxon>
        <taxon>Chromadorea</taxon>
        <taxon>Rhabditida</taxon>
        <taxon>Rhabditina</taxon>
        <taxon>Rhabditomorpha</taxon>
        <taxon>Strongyloidea</taxon>
        <taxon>Strongylidae</taxon>
        <taxon>Cylicostephanus</taxon>
    </lineage>
</organism>
<dbReference type="Proteomes" id="UP000271889">
    <property type="component" value="Unassembled WGS sequence"/>
</dbReference>
<dbReference type="InterPro" id="IPR014044">
    <property type="entry name" value="CAP_dom"/>
</dbReference>
<sequence>MEKEAIEEVRTCPTVKKAHSTYGKNFDTFSSSTAISSYKDAVEKAVTNWWKVVRTDNTGPGMQVTFRDHHVGKAVETYTQIAWANTKDLGCAIAKCQSSYTAICLYSPKGNIPNEVLYKTGGTCSACPSGTKCDSGLGLCV</sequence>
<dbReference type="CDD" id="cd05380">
    <property type="entry name" value="CAP_euk"/>
    <property type="match status" value="1"/>
</dbReference>
<evidence type="ECO:0000313" key="2">
    <source>
        <dbReference type="EMBL" id="VDK74503.1"/>
    </source>
</evidence>
<feature type="domain" description="SCP" evidence="1">
    <location>
        <begin position="1"/>
        <end position="114"/>
    </location>
</feature>
<protein>
    <recommendedName>
        <fullName evidence="1">SCP domain-containing protein</fullName>
    </recommendedName>
</protein>
<dbReference type="OrthoDB" id="5874910at2759"/>